<dbReference type="EMBL" id="CAJVQC010090593">
    <property type="protein sequence ID" value="CAG8825479.1"/>
    <property type="molecule type" value="Genomic_DNA"/>
</dbReference>
<gene>
    <name evidence="1" type="ORF">RPERSI_LOCUS26495</name>
</gene>
<organism evidence="1 2">
    <name type="scientific">Racocetra persica</name>
    <dbReference type="NCBI Taxonomy" id="160502"/>
    <lineage>
        <taxon>Eukaryota</taxon>
        <taxon>Fungi</taxon>
        <taxon>Fungi incertae sedis</taxon>
        <taxon>Mucoromycota</taxon>
        <taxon>Glomeromycotina</taxon>
        <taxon>Glomeromycetes</taxon>
        <taxon>Diversisporales</taxon>
        <taxon>Gigasporaceae</taxon>
        <taxon>Racocetra</taxon>
    </lineage>
</organism>
<feature type="non-terminal residue" evidence="1">
    <location>
        <position position="1"/>
    </location>
</feature>
<dbReference type="Proteomes" id="UP000789920">
    <property type="component" value="Unassembled WGS sequence"/>
</dbReference>
<evidence type="ECO:0000313" key="1">
    <source>
        <dbReference type="EMBL" id="CAG8825479.1"/>
    </source>
</evidence>
<proteinExistence type="predicted"/>
<evidence type="ECO:0000313" key="2">
    <source>
        <dbReference type="Proteomes" id="UP000789920"/>
    </source>
</evidence>
<sequence>LYKSKLKNRCSKNYDKAKKKVLEIEECNRDRALNEYKNQIYLKKLHIQ</sequence>
<keyword evidence="2" id="KW-1185">Reference proteome</keyword>
<name>A0ACA9S5M1_9GLOM</name>
<accession>A0ACA9S5M1</accession>
<reference evidence="1" key="1">
    <citation type="submission" date="2021-06" db="EMBL/GenBank/DDBJ databases">
        <authorList>
            <person name="Kallberg Y."/>
            <person name="Tangrot J."/>
            <person name="Rosling A."/>
        </authorList>
    </citation>
    <scope>NUCLEOTIDE SEQUENCE</scope>
    <source>
        <strain evidence="1">MA461A</strain>
    </source>
</reference>
<protein>
    <submittedName>
        <fullName evidence="1">24376_t:CDS:1</fullName>
    </submittedName>
</protein>
<comment type="caution">
    <text evidence="1">The sequence shown here is derived from an EMBL/GenBank/DDBJ whole genome shotgun (WGS) entry which is preliminary data.</text>
</comment>
<feature type="non-terminal residue" evidence="1">
    <location>
        <position position="48"/>
    </location>
</feature>